<dbReference type="Proteomes" id="UP000799428">
    <property type="component" value="Unassembled WGS sequence"/>
</dbReference>
<gene>
    <name evidence="2" type="ORF">K504DRAFT_70600</name>
</gene>
<accession>A0A6G1K2R9</accession>
<organism evidence="2 3">
    <name type="scientific">Pleomassaria siparia CBS 279.74</name>
    <dbReference type="NCBI Taxonomy" id="1314801"/>
    <lineage>
        <taxon>Eukaryota</taxon>
        <taxon>Fungi</taxon>
        <taxon>Dikarya</taxon>
        <taxon>Ascomycota</taxon>
        <taxon>Pezizomycotina</taxon>
        <taxon>Dothideomycetes</taxon>
        <taxon>Pleosporomycetidae</taxon>
        <taxon>Pleosporales</taxon>
        <taxon>Pleomassariaceae</taxon>
        <taxon>Pleomassaria</taxon>
    </lineage>
</organism>
<evidence type="ECO:0000313" key="2">
    <source>
        <dbReference type="EMBL" id="KAF2706903.1"/>
    </source>
</evidence>
<evidence type="ECO:0000313" key="3">
    <source>
        <dbReference type="Proteomes" id="UP000799428"/>
    </source>
</evidence>
<dbReference type="AlphaFoldDB" id="A0A6G1K2R9"/>
<dbReference type="EMBL" id="MU005775">
    <property type="protein sequence ID" value="KAF2706903.1"/>
    <property type="molecule type" value="Genomic_DNA"/>
</dbReference>
<feature type="region of interest" description="Disordered" evidence="1">
    <location>
        <begin position="1"/>
        <end position="40"/>
    </location>
</feature>
<name>A0A6G1K2R9_9PLEO</name>
<sequence>MHVTRKQRRRSSAAAAKKIRPCARARPPTPKARASDVQRTRPTVCSHYKLFSQSNPINPPRARGDGLVHTWIAICSCTCTYINAPDPTRSSAVQCNSG</sequence>
<feature type="compositionally biased region" description="Basic residues" evidence="1">
    <location>
        <begin position="1"/>
        <end position="23"/>
    </location>
</feature>
<keyword evidence="3" id="KW-1185">Reference proteome</keyword>
<reference evidence="2" key="1">
    <citation type="journal article" date="2020" name="Stud. Mycol.">
        <title>101 Dothideomycetes genomes: a test case for predicting lifestyles and emergence of pathogens.</title>
        <authorList>
            <person name="Haridas S."/>
            <person name="Albert R."/>
            <person name="Binder M."/>
            <person name="Bloem J."/>
            <person name="Labutti K."/>
            <person name="Salamov A."/>
            <person name="Andreopoulos B."/>
            <person name="Baker S."/>
            <person name="Barry K."/>
            <person name="Bills G."/>
            <person name="Bluhm B."/>
            <person name="Cannon C."/>
            <person name="Castanera R."/>
            <person name="Culley D."/>
            <person name="Daum C."/>
            <person name="Ezra D."/>
            <person name="Gonzalez J."/>
            <person name="Henrissat B."/>
            <person name="Kuo A."/>
            <person name="Liang C."/>
            <person name="Lipzen A."/>
            <person name="Lutzoni F."/>
            <person name="Magnuson J."/>
            <person name="Mondo S."/>
            <person name="Nolan M."/>
            <person name="Ohm R."/>
            <person name="Pangilinan J."/>
            <person name="Park H.-J."/>
            <person name="Ramirez L."/>
            <person name="Alfaro M."/>
            <person name="Sun H."/>
            <person name="Tritt A."/>
            <person name="Yoshinaga Y."/>
            <person name="Zwiers L.-H."/>
            <person name="Turgeon B."/>
            <person name="Goodwin S."/>
            <person name="Spatafora J."/>
            <person name="Crous P."/>
            <person name="Grigoriev I."/>
        </authorList>
    </citation>
    <scope>NUCLEOTIDE SEQUENCE</scope>
    <source>
        <strain evidence="2">CBS 279.74</strain>
    </source>
</reference>
<evidence type="ECO:0000256" key="1">
    <source>
        <dbReference type="SAM" id="MobiDB-lite"/>
    </source>
</evidence>
<protein>
    <submittedName>
        <fullName evidence="2">Uncharacterized protein</fullName>
    </submittedName>
</protein>
<proteinExistence type="predicted"/>